<feature type="compositionally biased region" description="Basic and acidic residues" evidence="1">
    <location>
        <begin position="1"/>
        <end position="12"/>
    </location>
</feature>
<gene>
    <name evidence="2" type="ORF">BLNAU_16854</name>
</gene>
<dbReference type="EMBL" id="JARBJD010000181">
    <property type="protein sequence ID" value="KAK2948235.1"/>
    <property type="molecule type" value="Genomic_DNA"/>
</dbReference>
<proteinExistence type="predicted"/>
<feature type="compositionally biased region" description="Basic and acidic residues" evidence="1">
    <location>
        <begin position="40"/>
        <end position="49"/>
    </location>
</feature>
<protein>
    <recommendedName>
        <fullName evidence="4">C3H1-type domain-containing protein</fullName>
    </recommendedName>
</protein>
<feature type="region of interest" description="Disordered" evidence="1">
    <location>
        <begin position="1"/>
        <end position="83"/>
    </location>
</feature>
<sequence>MPALTKDEERGGRGRTQTPRPKSQVPFADHNPPPIRKRRETNGDCEKKGQRCPFCHPHKQSGRRGRAMKTARDGDEWRRTPTLPRVERGSWQWSADVGQVDLAGGWDGRRAIDDDHRGEIDSDVASHLMTAKNHQREPFGEQ</sequence>
<feature type="compositionally biased region" description="Basic and acidic residues" evidence="1">
    <location>
        <begin position="70"/>
        <end position="79"/>
    </location>
</feature>
<evidence type="ECO:0000313" key="3">
    <source>
        <dbReference type="Proteomes" id="UP001281761"/>
    </source>
</evidence>
<dbReference type="Proteomes" id="UP001281761">
    <property type="component" value="Unassembled WGS sequence"/>
</dbReference>
<evidence type="ECO:0008006" key="4">
    <source>
        <dbReference type="Google" id="ProtNLM"/>
    </source>
</evidence>
<keyword evidence="3" id="KW-1185">Reference proteome</keyword>
<reference evidence="2 3" key="1">
    <citation type="journal article" date="2022" name="bioRxiv">
        <title>Genomics of Preaxostyla Flagellates Illuminates Evolutionary Transitions and the Path Towards Mitochondrial Loss.</title>
        <authorList>
            <person name="Novak L.V.F."/>
            <person name="Treitli S.C."/>
            <person name="Pyrih J."/>
            <person name="Halakuc P."/>
            <person name="Pipaliya S.V."/>
            <person name="Vacek V."/>
            <person name="Brzon O."/>
            <person name="Soukal P."/>
            <person name="Eme L."/>
            <person name="Dacks J.B."/>
            <person name="Karnkowska A."/>
            <person name="Elias M."/>
            <person name="Hampl V."/>
        </authorList>
    </citation>
    <scope>NUCLEOTIDE SEQUENCE [LARGE SCALE GENOMIC DNA]</scope>
    <source>
        <strain evidence="2">NAU3</strain>
        <tissue evidence="2">Gut</tissue>
    </source>
</reference>
<organism evidence="2 3">
    <name type="scientific">Blattamonas nauphoetae</name>
    <dbReference type="NCBI Taxonomy" id="2049346"/>
    <lineage>
        <taxon>Eukaryota</taxon>
        <taxon>Metamonada</taxon>
        <taxon>Preaxostyla</taxon>
        <taxon>Oxymonadida</taxon>
        <taxon>Blattamonas</taxon>
    </lineage>
</organism>
<accession>A0ABQ9XDE3</accession>
<evidence type="ECO:0000256" key="1">
    <source>
        <dbReference type="SAM" id="MobiDB-lite"/>
    </source>
</evidence>
<feature type="compositionally biased region" description="Basic residues" evidence="1">
    <location>
        <begin position="56"/>
        <end position="69"/>
    </location>
</feature>
<name>A0ABQ9XDE3_9EUKA</name>
<comment type="caution">
    <text evidence="2">The sequence shown here is derived from an EMBL/GenBank/DDBJ whole genome shotgun (WGS) entry which is preliminary data.</text>
</comment>
<evidence type="ECO:0000313" key="2">
    <source>
        <dbReference type="EMBL" id="KAK2948235.1"/>
    </source>
</evidence>